<accession>A0AA38NXF5</accession>
<comment type="caution">
    <text evidence="2">The sequence shown here is derived from an EMBL/GenBank/DDBJ whole genome shotgun (WGS) entry which is preliminary data.</text>
</comment>
<evidence type="ECO:0000313" key="3">
    <source>
        <dbReference type="Proteomes" id="UP001163846"/>
    </source>
</evidence>
<evidence type="ECO:0000259" key="1">
    <source>
        <dbReference type="Pfam" id="PF24764"/>
    </source>
</evidence>
<dbReference type="Proteomes" id="UP001163846">
    <property type="component" value="Unassembled WGS sequence"/>
</dbReference>
<gene>
    <name evidence="2" type="ORF">F5878DRAFT_669154</name>
</gene>
<protein>
    <recommendedName>
        <fullName evidence="1">Integrase core domain-containing protein</fullName>
    </recommendedName>
</protein>
<feature type="non-terminal residue" evidence="2">
    <location>
        <position position="1"/>
    </location>
</feature>
<feature type="domain" description="Integrase core" evidence="1">
    <location>
        <begin position="19"/>
        <end position="95"/>
    </location>
</feature>
<name>A0AA38NXF5_9AGAR</name>
<dbReference type="Pfam" id="PF24764">
    <property type="entry name" value="rva_4"/>
    <property type="match status" value="1"/>
</dbReference>
<organism evidence="2 3">
    <name type="scientific">Lentinula raphanica</name>
    <dbReference type="NCBI Taxonomy" id="153919"/>
    <lineage>
        <taxon>Eukaryota</taxon>
        <taxon>Fungi</taxon>
        <taxon>Dikarya</taxon>
        <taxon>Basidiomycota</taxon>
        <taxon>Agaricomycotina</taxon>
        <taxon>Agaricomycetes</taxon>
        <taxon>Agaricomycetidae</taxon>
        <taxon>Agaricales</taxon>
        <taxon>Marasmiineae</taxon>
        <taxon>Omphalotaceae</taxon>
        <taxon>Lentinula</taxon>
    </lineage>
</organism>
<dbReference type="AlphaFoldDB" id="A0AA38NXF5"/>
<evidence type="ECO:0000313" key="2">
    <source>
        <dbReference type="EMBL" id="KAJ3832429.1"/>
    </source>
</evidence>
<proteinExistence type="predicted"/>
<reference evidence="2" key="1">
    <citation type="submission" date="2022-08" db="EMBL/GenBank/DDBJ databases">
        <authorList>
            <consortium name="DOE Joint Genome Institute"/>
            <person name="Min B."/>
            <person name="Riley R."/>
            <person name="Sierra-Patev S."/>
            <person name="Naranjo-Ortiz M."/>
            <person name="Looney B."/>
            <person name="Konkel Z."/>
            <person name="Slot J.C."/>
            <person name="Sakamoto Y."/>
            <person name="Steenwyk J.L."/>
            <person name="Rokas A."/>
            <person name="Carro J."/>
            <person name="Camarero S."/>
            <person name="Ferreira P."/>
            <person name="Molpeceres G."/>
            <person name="Ruiz-Duenas F.J."/>
            <person name="Serrano A."/>
            <person name="Henrissat B."/>
            <person name="Drula E."/>
            <person name="Hughes K.W."/>
            <person name="Mata J.L."/>
            <person name="Ishikawa N.K."/>
            <person name="Vargas-Isla R."/>
            <person name="Ushijima S."/>
            <person name="Smith C.A."/>
            <person name="Ahrendt S."/>
            <person name="Andreopoulos W."/>
            <person name="He G."/>
            <person name="Labutti K."/>
            <person name="Lipzen A."/>
            <person name="Ng V."/>
            <person name="Sandor L."/>
            <person name="Barry K."/>
            <person name="Martinez A.T."/>
            <person name="Xiao Y."/>
            <person name="Gibbons J.G."/>
            <person name="Terashima K."/>
            <person name="Hibbett D.S."/>
            <person name="Grigoriev I.V."/>
        </authorList>
    </citation>
    <scope>NUCLEOTIDE SEQUENCE</scope>
    <source>
        <strain evidence="2">TFB9207</strain>
    </source>
</reference>
<dbReference type="EMBL" id="MU806962">
    <property type="protein sequence ID" value="KAJ3832429.1"/>
    <property type="molecule type" value="Genomic_DNA"/>
</dbReference>
<sequence length="183" mass="20774">EAYAQDIDTEKYPPAYHLRSVHNTPIEGLWHWFTNVSGINAKDELLRGGTSGIYHPGNDLHINLFNWLWPQVLQKHLDNFTEYWNNHRIRYQADKPNASGTTPRNAFTLPKSVAAGAEECRIDVDRAVVDALRNEIPVSREDAMRFVDDDFAARALAIYEAIGSPNLSFETGWAVFSSMLTQL</sequence>
<keyword evidence="3" id="KW-1185">Reference proteome</keyword>
<dbReference type="InterPro" id="IPR058913">
    <property type="entry name" value="Integrase_dom_put"/>
</dbReference>